<evidence type="ECO:0000256" key="2">
    <source>
        <dbReference type="ARBA" id="ARBA00023315"/>
    </source>
</evidence>
<dbReference type="PROSITE" id="PS51186">
    <property type="entry name" value="GNAT"/>
    <property type="match status" value="1"/>
</dbReference>
<keyword evidence="1 4" id="KW-0808">Transferase</keyword>
<evidence type="ECO:0000259" key="3">
    <source>
        <dbReference type="PROSITE" id="PS51186"/>
    </source>
</evidence>
<evidence type="ECO:0000256" key="1">
    <source>
        <dbReference type="ARBA" id="ARBA00022679"/>
    </source>
</evidence>
<dbReference type="SUPFAM" id="SSF55729">
    <property type="entry name" value="Acyl-CoA N-acyltransferases (Nat)"/>
    <property type="match status" value="1"/>
</dbReference>
<accession>A0A1D7YF30</accession>
<name>A0A1D7YF30_9ACTN</name>
<dbReference type="InterPro" id="IPR000182">
    <property type="entry name" value="GNAT_dom"/>
</dbReference>
<evidence type="ECO:0000313" key="4">
    <source>
        <dbReference type="EMBL" id="AOR34225.1"/>
    </source>
</evidence>
<dbReference type="InterPro" id="IPR016181">
    <property type="entry name" value="Acyl_CoA_acyltransferase"/>
</dbReference>
<dbReference type="EMBL" id="CP017248">
    <property type="protein sequence ID" value="AOR34225.1"/>
    <property type="molecule type" value="Genomic_DNA"/>
</dbReference>
<protein>
    <submittedName>
        <fullName evidence="4">GNAT family N-acetyltransferase</fullName>
    </submittedName>
</protein>
<gene>
    <name evidence="4" type="ORF">BFF78_27055</name>
</gene>
<reference evidence="5" key="1">
    <citation type="submission" date="2016-09" db="EMBL/GenBank/DDBJ databases">
        <title>Streptomyces puniciscabiei strain:TW1S1 Genome sequencing and assembly.</title>
        <authorList>
            <person name="Kim M.-K."/>
            <person name="Kim S.B."/>
        </authorList>
    </citation>
    <scope>NUCLEOTIDE SEQUENCE [LARGE SCALE GENOMIC DNA]</scope>
    <source>
        <strain evidence="5">TW1S1</strain>
    </source>
</reference>
<dbReference type="Gene3D" id="3.40.630.30">
    <property type="match status" value="1"/>
</dbReference>
<dbReference type="PANTHER" id="PTHR43877:SF1">
    <property type="entry name" value="ACETYLTRANSFERASE"/>
    <property type="match status" value="1"/>
</dbReference>
<dbReference type="AlphaFoldDB" id="A0A1D7YF30"/>
<proteinExistence type="predicted"/>
<dbReference type="Proteomes" id="UP000094960">
    <property type="component" value="Chromosome"/>
</dbReference>
<dbReference type="KEGG" id="spun:BFF78_27055"/>
<dbReference type="Pfam" id="PF00583">
    <property type="entry name" value="Acetyltransf_1"/>
    <property type="match status" value="1"/>
</dbReference>
<dbReference type="PANTHER" id="PTHR43877">
    <property type="entry name" value="AMINOALKYLPHOSPHONATE N-ACETYLTRANSFERASE-RELATED-RELATED"/>
    <property type="match status" value="1"/>
</dbReference>
<sequence length="271" mass="29699">MNSVPSTSGTGEHTVVVKRVADKLWHALEDDRVVGQGEAWRRLDGRVFVSIDSWNDAASGRLADAMLAYLPRPLYTMVDEADAELTSHWQRAGFTTRRREWMYLVPTDPETTGLGSVLPPSDVTILSAGEAEAEPLRRLDREIREEVEATVGWQEMPAEVLPRHDDDIPVAPSKLVDPSKCVVAAQSGHYVGMIRVAPVPRQPRIGLIAVRAGRQRRGIARALLAQALGALHQSGIRTVSAEVSETNEAAMALFDGIGARRESSNLELVLR</sequence>
<keyword evidence="5" id="KW-1185">Reference proteome</keyword>
<feature type="domain" description="N-acetyltransferase" evidence="3">
    <location>
        <begin position="141"/>
        <end position="271"/>
    </location>
</feature>
<keyword evidence="2" id="KW-0012">Acyltransferase</keyword>
<organism evidence="4 5">
    <name type="scientific">Streptomyces fodineus</name>
    <dbReference type="NCBI Taxonomy" id="1904616"/>
    <lineage>
        <taxon>Bacteria</taxon>
        <taxon>Bacillati</taxon>
        <taxon>Actinomycetota</taxon>
        <taxon>Actinomycetes</taxon>
        <taxon>Kitasatosporales</taxon>
        <taxon>Streptomycetaceae</taxon>
        <taxon>Streptomyces</taxon>
    </lineage>
</organism>
<dbReference type="GO" id="GO:0016747">
    <property type="term" value="F:acyltransferase activity, transferring groups other than amino-acyl groups"/>
    <property type="evidence" value="ECO:0007669"/>
    <property type="project" value="InterPro"/>
</dbReference>
<dbReference type="RefSeq" id="WP_069780780.1">
    <property type="nucleotide sequence ID" value="NZ_CP017248.1"/>
</dbReference>
<dbReference type="InterPro" id="IPR050832">
    <property type="entry name" value="Bact_Acetyltransf"/>
</dbReference>
<evidence type="ECO:0000313" key="5">
    <source>
        <dbReference type="Proteomes" id="UP000094960"/>
    </source>
</evidence>